<protein>
    <recommendedName>
        <fullName evidence="3">Lipoprotein</fullName>
    </recommendedName>
</protein>
<accession>A0ABP7GBJ0</accession>
<name>A0ABP7GBJ0_9ACTN</name>
<comment type="caution">
    <text evidence="1">The sequence shown here is derived from an EMBL/GenBank/DDBJ whole genome shotgun (WGS) entry which is preliminary data.</text>
</comment>
<gene>
    <name evidence="1" type="ORF">GCM10023082_62860</name>
</gene>
<evidence type="ECO:0000313" key="2">
    <source>
        <dbReference type="Proteomes" id="UP001499884"/>
    </source>
</evidence>
<keyword evidence="2" id="KW-1185">Reference proteome</keyword>
<dbReference type="EMBL" id="BAABEP010000084">
    <property type="protein sequence ID" value="GAA3759929.1"/>
    <property type="molecule type" value="Genomic_DNA"/>
</dbReference>
<reference evidence="2" key="1">
    <citation type="journal article" date="2019" name="Int. J. Syst. Evol. Microbiol.">
        <title>The Global Catalogue of Microorganisms (GCM) 10K type strain sequencing project: providing services to taxonomists for standard genome sequencing and annotation.</title>
        <authorList>
            <consortium name="The Broad Institute Genomics Platform"/>
            <consortium name="The Broad Institute Genome Sequencing Center for Infectious Disease"/>
            <person name="Wu L."/>
            <person name="Ma J."/>
        </authorList>
    </citation>
    <scope>NUCLEOTIDE SEQUENCE [LARGE SCALE GENOMIC DNA]</scope>
    <source>
        <strain evidence="2">JCM 30846</strain>
    </source>
</reference>
<proteinExistence type="predicted"/>
<organism evidence="1 2">
    <name type="scientific">Streptomyces tremellae</name>
    <dbReference type="NCBI Taxonomy" id="1124239"/>
    <lineage>
        <taxon>Bacteria</taxon>
        <taxon>Bacillati</taxon>
        <taxon>Actinomycetota</taxon>
        <taxon>Actinomycetes</taxon>
        <taxon>Kitasatosporales</taxon>
        <taxon>Streptomycetaceae</taxon>
        <taxon>Streptomyces</taxon>
    </lineage>
</organism>
<evidence type="ECO:0000313" key="1">
    <source>
        <dbReference type="EMBL" id="GAA3759929.1"/>
    </source>
</evidence>
<evidence type="ECO:0008006" key="3">
    <source>
        <dbReference type="Google" id="ProtNLM"/>
    </source>
</evidence>
<dbReference type="Proteomes" id="UP001499884">
    <property type="component" value="Unassembled WGS sequence"/>
</dbReference>
<sequence>MTERTMSGGVGKGSSVRQMWRAGALLLVLASTVVGCEDGGGNASGGDGRSQGSAQVGADRVCHGALSAEGVKALGVMTAVKKYAPDDVRTDPARAVAELVASYVPGTPTDPTTFTQEAKGRACKVTPAGGPLWDAEVDLSFVAKENAKGTYRLGPNVAYADEVMAELYFPCQSPRLPGNEDGPLVVKAALRSSPHSGKRTPGSAAETERLRRANLTFLNSVAYAAAKSLRCSGNGGVRQVAAVENAPSPEPPNTSPPVAG</sequence>